<evidence type="ECO:0000256" key="1">
    <source>
        <dbReference type="ARBA" id="ARBA00023015"/>
    </source>
</evidence>
<sequence length="152" mass="16719">MDELDRTIISYLVEDGRTPYSRIAQDAGVATTTVHQRVRRLTQRGVITGTHINIDWVAVGLPVSAVVSVEAPDDRPLAEIADGLLAVPYVQSCHAVTGEFDLLLTIRARSSDHLGDLLEDIRRYAPGRSRTIVVLATYFEDRVLPIEANEPG</sequence>
<accession>A0A3B0SX90</accession>
<feature type="domain" description="HTH asnC-type" evidence="4">
    <location>
        <begin position="1"/>
        <end position="62"/>
    </location>
</feature>
<name>A0A3B0SX90_9ZZZZ</name>
<dbReference type="PANTHER" id="PTHR30154">
    <property type="entry name" value="LEUCINE-RESPONSIVE REGULATORY PROTEIN"/>
    <property type="match status" value="1"/>
</dbReference>
<dbReference type="Pfam" id="PF13404">
    <property type="entry name" value="HTH_AsnC-type"/>
    <property type="match status" value="1"/>
</dbReference>
<dbReference type="SUPFAM" id="SSF46785">
    <property type="entry name" value="Winged helix' DNA-binding domain"/>
    <property type="match status" value="1"/>
</dbReference>
<dbReference type="SUPFAM" id="SSF54909">
    <property type="entry name" value="Dimeric alpha+beta barrel"/>
    <property type="match status" value="1"/>
</dbReference>
<keyword evidence="2" id="KW-0238">DNA-binding</keyword>
<proteinExistence type="predicted"/>
<dbReference type="PRINTS" id="PR00033">
    <property type="entry name" value="HTHASNC"/>
</dbReference>
<dbReference type="GO" id="GO:0043200">
    <property type="term" value="P:response to amino acid"/>
    <property type="evidence" value="ECO:0007669"/>
    <property type="project" value="TreeGrafter"/>
</dbReference>
<keyword evidence="1" id="KW-0805">Transcription regulation</keyword>
<dbReference type="InterPro" id="IPR000485">
    <property type="entry name" value="AsnC-type_HTH_dom"/>
</dbReference>
<organism evidence="5">
    <name type="scientific">hydrothermal vent metagenome</name>
    <dbReference type="NCBI Taxonomy" id="652676"/>
    <lineage>
        <taxon>unclassified sequences</taxon>
        <taxon>metagenomes</taxon>
        <taxon>ecological metagenomes</taxon>
    </lineage>
</organism>
<dbReference type="PROSITE" id="PS50956">
    <property type="entry name" value="HTH_ASNC_2"/>
    <property type="match status" value="1"/>
</dbReference>
<dbReference type="Pfam" id="PF01037">
    <property type="entry name" value="AsnC_trans_reg"/>
    <property type="match status" value="1"/>
</dbReference>
<dbReference type="GO" id="GO:0043565">
    <property type="term" value="F:sequence-specific DNA binding"/>
    <property type="evidence" value="ECO:0007669"/>
    <property type="project" value="InterPro"/>
</dbReference>
<evidence type="ECO:0000256" key="2">
    <source>
        <dbReference type="ARBA" id="ARBA00023125"/>
    </source>
</evidence>
<dbReference type="SMART" id="SM00344">
    <property type="entry name" value="HTH_ASNC"/>
    <property type="match status" value="1"/>
</dbReference>
<dbReference type="InterPro" id="IPR036388">
    <property type="entry name" value="WH-like_DNA-bd_sf"/>
</dbReference>
<dbReference type="InterPro" id="IPR019887">
    <property type="entry name" value="Tscrpt_reg_AsnC/Lrp_C"/>
</dbReference>
<evidence type="ECO:0000256" key="3">
    <source>
        <dbReference type="ARBA" id="ARBA00023163"/>
    </source>
</evidence>
<dbReference type="InterPro" id="IPR019888">
    <property type="entry name" value="Tscrpt_reg_AsnC-like"/>
</dbReference>
<dbReference type="EMBL" id="UOEI01000412">
    <property type="protein sequence ID" value="VAW04939.1"/>
    <property type="molecule type" value="Genomic_DNA"/>
</dbReference>
<gene>
    <name evidence="5" type="ORF">MNBD_ACTINO01-1728</name>
</gene>
<dbReference type="InterPro" id="IPR011008">
    <property type="entry name" value="Dimeric_a/b-barrel"/>
</dbReference>
<reference evidence="5" key="1">
    <citation type="submission" date="2018-06" db="EMBL/GenBank/DDBJ databases">
        <authorList>
            <person name="Zhirakovskaya E."/>
        </authorList>
    </citation>
    <scope>NUCLEOTIDE SEQUENCE</scope>
</reference>
<evidence type="ECO:0000313" key="5">
    <source>
        <dbReference type="EMBL" id="VAW04939.1"/>
    </source>
</evidence>
<dbReference type="AlphaFoldDB" id="A0A3B0SX90"/>
<evidence type="ECO:0000259" key="4">
    <source>
        <dbReference type="PROSITE" id="PS50956"/>
    </source>
</evidence>
<protein>
    <recommendedName>
        <fullName evidence="4">HTH asnC-type domain-containing protein</fullName>
    </recommendedName>
</protein>
<dbReference type="GO" id="GO:0005829">
    <property type="term" value="C:cytosol"/>
    <property type="evidence" value="ECO:0007669"/>
    <property type="project" value="TreeGrafter"/>
</dbReference>
<dbReference type="Gene3D" id="1.10.10.10">
    <property type="entry name" value="Winged helix-like DNA-binding domain superfamily/Winged helix DNA-binding domain"/>
    <property type="match status" value="1"/>
</dbReference>
<dbReference type="PANTHER" id="PTHR30154:SF53">
    <property type="entry name" value="HTH-TYPE TRANSCRIPTIONAL REGULATOR LRPC"/>
    <property type="match status" value="1"/>
</dbReference>
<dbReference type="InterPro" id="IPR036390">
    <property type="entry name" value="WH_DNA-bd_sf"/>
</dbReference>
<keyword evidence="3" id="KW-0804">Transcription</keyword>
<dbReference type="Gene3D" id="3.30.70.920">
    <property type="match status" value="1"/>
</dbReference>